<dbReference type="Proteomes" id="UP000242146">
    <property type="component" value="Unassembled WGS sequence"/>
</dbReference>
<dbReference type="OrthoDB" id="6495301at2759"/>
<dbReference type="STRING" id="101127.A0A1X2GCD9"/>
<feature type="domain" description="Peptidase S9 prolyl oligopeptidase catalytic" evidence="3">
    <location>
        <begin position="184"/>
        <end position="294"/>
    </location>
</feature>
<keyword evidence="2" id="KW-0472">Membrane</keyword>
<dbReference type="InterPro" id="IPR001375">
    <property type="entry name" value="Peptidase_S9_cat"/>
</dbReference>
<sequence>MYLLHAQTDAEFNLPYSPARVLKINIIVLNHLFSWVVDLPIVLTYLYWRYWQLGTEKFRRIVSRDVVYSEASKECVLDIYHPDGKTKIPTKKRPTIVFIHGGSWSSGQKLIYTPMGNTLRELGYVVVIPDYRKYPAGHSAGAQLAAQVVLSDLLKKASLLSAKGNTDIHAHCLPQVEGLLLFAGVYNIETHYQHEAARGVEKISAMGRAMGATIENFRRNSPLELVKSHADLFATSEDLLDFAPRILFVHGEKDTTVPLQQSTDMYNMLGEVLPPERRDEVDIRMRLYKKLKHAHCVSALMPSKLGANRHCKPLIRDIMDFVEVPSLDEQA</sequence>
<feature type="transmembrane region" description="Helical" evidence="2">
    <location>
        <begin position="24"/>
        <end position="48"/>
    </location>
</feature>
<proteinExistence type="predicted"/>
<reference evidence="5 6" key="1">
    <citation type="submission" date="2016-07" db="EMBL/GenBank/DDBJ databases">
        <title>Pervasive Adenine N6-methylation of Active Genes in Fungi.</title>
        <authorList>
            <consortium name="DOE Joint Genome Institute"/>
            <person name="Mondo S.J."/>
            <person name="Dannebaum R.O."/>
            <person name="Kuo R.C."/>
            <person name="Labutti K."/>
            <person name="Haridas S."/>
            <person name="Kuo A."/>
            <person name="Salamov A."/>
            <person name="Ahrendt S.R."/>
            <person name="Lipzen A."/>
            <person name="Sullivan W."/>
            <person name="Andreopoulos W.B."/>
            <person name="Clum A."/>
            <person name="Lindquist E."/>
            <person name="Daum C."/>
            <person name="Ramamoorthy G.K."/>
            <person name="Gryganskyi A."/>
            <person name="Culley D."/>
            <person name="Magnuson J.K."/>
            <person name="James T.Y."/>
            <person name="O'Malley M.A."/>
            <person name="Stajich J.E."/>
            <person name="Spatafora J.W."/>
            <person name="Visel A."/>
            <person name="Grigoriev I.V."/>
        </authorList>
    </citation>
    <scope>NUCLEOTIDE SEQUENCE [LARGE SCALE GENOMIC DNA]</scope>
    <source>
        <strain evidence="5 6">NRRL 3301</strain>
    </source>
</reference>
<keyword evidence="1 5" id="KW-0378">Hydrolase</keyword>
<keyword evidence="6" id="KW-1185">Reference proteome</keyword>
<dbReference type="SUPFAM" id="SSF53474">
    <property type="entry name" value="alpha/beta-Hydrolases"/>
    <property type="match status" value="1"/>
</dbReference>
<feature type="domain" description="BD-FAE-like" evidence="4">
    <location>
        <begin position="77"/>
        <end position="133"/>
    </location>
</feature>
<evidence type="ECO:0000313" key="6">
    <source>
        <dbReference type="Proteomes" id="UP000242146"/>
    </source>
</evidence>
<accession>A0A1X2GCD9</accession>
<dbReference type="GO" id="GO:0016787">
    <property type="term" value="F:hydrolase activity"/>
    <property type="evidence" value="ECO:0007669"/>
    <property type="project" value="UniProtKB-KW"/>
</dbReference>
<dbReference type="InterPro" id="IPR049492">
    <property type="entry name" value="BD-FAE-like_dom"/>
</dbReference>
<dbReference type="InterPro" id="IPR050300">
    <property type="entry name" value="GDXG_lipolytic_enzyme"/>
</dbReference>
<keyword evidence="2" id="KW-1133">Transmembrane helix</keyword>
<dbReference type="AlphaFoldDB" id="A0A1X2GCD9"/>
<dbReference type="PANTHER" id="PTHR48081">
    <property type="entry name" value="AB HYDROLASE SUPERFAMILY PROTEIN C4A8.06C"/>
    <property type="match status" value="1"/>
</dbReference>
<dbReference type="Gene3D" id="3.40.50.1820">
    <property type="entry name" value="alpha/beta hydrolase"/>
    <property type="match status" value="2"/>
</dbReference>
<protein>
    <submittedName>
        <fullName evidence="5">Alpha/beta-hydrolase</fullName>
    </submittedName>
</protein>
<name>A0A1X2GCD9_9FUNG</name>
<evidence type="ECO:0000256" key="1">
    <source>
        <dbReference type="ARBA" id="ARBA00022801"/>
    </source>
</evidence>
<comment type="caution">
    <text evidence="5">The sequence shown here is derived from an EMBL/GenBank/DDBJ whole genome shotgun (WGS) entry which is preliminary data.</text>
</comment>
<dbReference type="PANTHER" id="PTHR48081:SF33">
    <property type="entry name" value="KYNURENINE FORMAMIDASE"/>
    <property type="match status" value="1"/>
</dbReference>
<evidence type="ECO:0000313" key="5">
    <source>
        <dbReference type="EMBL" id="ORX50553.1"/>
    </source>
</evidence>
<evidence type="ECO:0000259" key="3">
    <source>
        <dbReference type="Pfam" id="PF00326"/>
    </source>
</evidence>
<organism evidence="5 6">
    <name type="scientific">Hesseltinella vesiculosa</name>
    <dbReference type="NCBI Taxonomy" id="101127"/>
    <lineage>
        <taxon>Eukaryota</taxon>
        <taxon>Fungi</taxon>
        <taxon>Fungi incertae sedis</taxon>
        <taxon>Mucoromycota</taxon>
        <taxon>Mucoromycotina</taxon>
        <taxon>Mucoromycetes</taxon>
        <taxon>Mucorales</taxon>
        <taxon>Cunninghamellaceae</taxon>
        <taxon>Hesseltinella</taxon>
    </lineage>
</organism>
<keyword evidence="2" id="KW-0812">Transmembrane</keyword>
<evidence type="ECO:0000259" key="4">
    <source>
        <dbReference type="Pfam" id="PF20434"/>
    </source>
</evidence>
<dbReference type="InterPro" id="IPR029058">
    <property type="entry name" value="AB_hydrolase_fold"/>
</dbReference>
<gene>
    <name evidence="5" type="ORF">DM01DRAFT_1290528</name>
</gene>
<evidence type="ECO:0000256" key="2">
    <source>
        <dbReference type="SAM" id="Phobius"/>
    </source>
</evidence>
<dbReference type="Pfam" id="PF00326">
    <property type="entry name" value="Peptidase_S9"/>
    <property type="match status" value="1"/>
</dbReference>
<dbReference type="Pfam" id="PF20434">
    <property type="entry name" value="BD-FAE"/>
    <property type="match status" value="1"/>
</dbReference>
<dbReference type="EMBL" id="MCGT01000023">
    <property type="protein sequence ID" value="ORX50553.1"/>
    <property type="molecule type" value="Genomic_DNA"/>
</dbReference>